<dbReference type="KEGG" id="rno:50546"/>
<feature type="signal peptide" evidence="7">
    <location>
        <begin position="1"/>
        <end position="22"/>
    </location>
</feature>
<evidence type="ECO:0000313" key="11">
    <source>
        <dbReference type="Proteomes" id="UP000234681"/>
    </source>
</evidence>
<evidence type="ECO:0000256" key="4">
    <source>
        <dbReference type="ARBA" id="ARBA00022685"/>
    </source>
</evidence>
<feature type="domain" description="Insulin-like" evidence="9">
    <location>
        <begin position="30"/>
        <end position="182"/>
    </location>
</feature>
<dbReference type="AlphaFoldDB" id="A6I0V7"/>
<evidence type="ECO:0000256" key="2">
    <source>
        <dbReference type="ARBA" id="ARBA00009034"/>
    </source>
</evidence>
<dbReference type="RGD" id="62061">
    <property type="gene designation" value="Insl6"/>
</dbReference>
<evidence type="ECO:0000256" key="1">
    <source>
        <dbReference type="ARBA" id="ARBA00004613"/>
    </source>
</evidence>
<keyword evidence="3 7" id="KW-0964">Secreted</keyword>
<dbReference type="GO" id="GO:0005576">
    <property type="term" value="C:extracellular region"/>
    <property type="evidence" value="ECO:0007669"/>
    <property type="project" value="UniProtKB-SubCell"/>
</dbReference>
<dbReference type="CDD" id="cd04365">
    <property type="entry name" value="IlGF_relaxin_like"/>
    <property type="match status" value="1"/>
</dbReference>
<keyword evidence="5 7" id="KW-0372">Hormone</keyword>
<evidence type="ECO:0000256" key="3">
    <source>
        <dbReference type="ARBA" id="ARBA00022525"/>
    </source>
</evidence>
<dbReference type="RefSeq" id="NP_072105.1">
    <property type="nucleotide sequence ID" value="NM_022583.1"/>
</dbReference>
<evidence type="ECO:0000256" key="6">
    <source>
        <dbReference type="ARBA" id="ARBA00023157"/>
    </source>
</evidence>
<dbReference type="InterPro" id="IPR016179">
    <property type="entry name" value="Insulin-like"/>
</dbReference>
<feature type="chain" id="PRO_5039967216" description="Insulin-like peptide INSL6" evidence="7">
    <location>
        <begin position="23"/>
        <end position="188"/>
    </location>
</feature>
<dbReference type="PROSITE" id="PS00262">
    <property type="entry name" value="INSULIN"/>
    <property type="match status" value="1"/>
</dbReference>
<dbReference type="Pfam" id="PF00049">
    <property type="entry name" value="Insulin"/>
    <property type="match status" value="1"/>
</dbReference>
<reference evidence="11" key="1">
    <citation type="submission" date="2005-09" db="EMBL/GenBank/DDBJ databases">
        <authorList>
            <person name="Mural R.J."/>
            <person name="Li P.W."/>
            <person name="Adams M.D."/>
            <person name="Amanatides P.G."/>
            <person name="Baden-Tillson H."/>
            <person name="Barnstead M."/>
            <person name="Chin S.H."/>
            <person name="Dew I."/>
            <person name="Evans C.A."/>
            <person name="Ferriera S."/>
            <person name="Flanigan M."/>
            <person name="Fosler C."/>
            <person name="Glodek A."/>
            <person name="Gu Z."/>
            <person name="Holt R.A."/>
            <person name="Jennings D."/>
            <person name="Kraft C.L."/>
            <person name="Lu F."/>
            <person name="Nguyen T."/>
            <person name="Nusskern D.R."/>
            <person name="Pfannkoch C.M."/>
            <person name="Sitter C."/>
            <person name="Sutton G.G."/>
            <person name="Venter J.C."/>
            <person name="Wang Z."/>
            <person name="Woodage T."/>
            <person name="Zheng X.H."/>
            <person name="Zhong F."/>
        </authorList>
    </citation>
    <scope>NUCLEOTIDE SEQUENCE [LARGE SCALE GENOMIC DNA]</scope>
    <source>
        <strain>BN</strain>
        <strain evidence="11">Sprague-Dawley</strain>
    </source>
</reference>
<dbReference type="CTD" id="11172"/>
<evidence type="ECO:0000256" key="7">
    <source>
        <dbReference type="PIRNR" id="PIRNR037062"/>
    </source>
</evidence>
<comment type="similarity">
    <text evidence="2 7 8">Belongs to the insulin family.</text>
</comment>
<dbReference type="SUPFAM" id="SSF56994">
    <property type="entry name" value="Insulin-like"/>
    <property type="match status" value="1"/>
</dbReference>
<dbReference type="GeneID" id="50546"/>
<dbReference type="EMBL" id="CH473953">
    <property type="protein sequence ID" value="EDM13088.1"/>
    <property type="molecule type" value="Genomic_DNA"/>
</dbReference>
<comment type="subcellular location">
    <subcellularLocation>
        <location evidence="1 7 8">Secreted</location>
    </subcellularLocation>
</comment>
<evidence type="ECO:0000259" key="9">
    <source>
        <dbReference type="SMART" id="SM00078"/>
    </source>
</evidence>
<dbReference type="GO" id="GO:0005179">
    <property type="term" value="F:hormone activity"/>
    <property type="evidence" value="ECO:0007669"/>
    <property type="project" value="UniProtKB-UniRule"/>
</dbReference>
<gene>
    <name evidence="10 12" type="primary">Insl6</name>
    <name evidence="10" type="ORF">rCG_47119</name>
</gene>
<organism evidence="10 11">
    <name type="scientific">Rattus norvegicus</name>
    <name type="common">Rat</name>
    <dbReference type="NCBI Taxonomy" id="10116"/>
    <lineage>
        <taxon>Eukaryota</taxon>
        <taxon>Metazoa</taxon>
        <taxon>Chordata</taxon>
        <taxon>Craniata</taxon>
        <taxon>Vertebrata</taxon>
        <taxon>Euteleostomi</taxon>
        <taxon>Mammalia</taxon>
        <taxon>Eutheria</taxon>
        <taxon>Euarchontoglires</taxon>
        <taxon>Glires</taxon>
        <taxon>Rodentia</taxon>
        <taxon>Myomorpha</taxon>
        <taxon>Muroidea</taxon>
        <taxon>Muridae</taxon>
        <taxon>Murinae</taxon>
        <taxon>Rattus</taxon>
    </lineage>
</organism>
<evidence type="ECO:0000313" key="12">
    <source>
        <dbReference type="RGD" id="62061"/>
    </source>
</evidence>
<proteinExistence type="inferred from homology"/>
<protein>
    <recommendedName>
        <fullName evidence="7">Insulin-like peptide INSL6</fullName>
    </recommendedName>
</protein>
<comment type="function">
    <text evidence="7">May have a role in sperm development and fertilization.</text>
</comment>
<dbReference type="InterPro" id="IPR036438">
    <property type="entry name" value="Insulin-like_sf"/>
</dbReference>
<dbReference type="InterPro" id="IPR022353">
    <property type="entry name" value="Insulin_CS"/>
</dbReference>
<name>A6I0V7_RAT</name>
<dbReference type="PANTHER" id="PTHR12004">
    <property type="entry name" value="RELAXIN"/>
    <property type="match status" value="1"/>
</dbReference>
<evidence type="ECO:0000256" key="5">
    <source>
        <dbReference type="ARBA" id="ARBA00022702"/>
    </source>
</evidence>
<dbReference type="SMART" id="SM00078">
    <property type="entry name" value="IlGF"/>
    <property type="match status" value="1"/>
</dbReference>
<dbReference type="PIRSF" id="PIRSF037062">
    <property type="entry name" value="Insulin-like_peptide_6"/>
    <property type="match status" value="1"/>
</dbReference>
<dbReference type="Gene3D" id="1.10.100.10">
    <property type="entry name" value="Insulin-like"/>
    <property type="match status" value="1"/>
</dbReference>
<evidence type="ECO:0000256" key="8">
    <source>
        <dbReference type="RuleBase" id="RU000406"/>
    </source>
</evidence>
<dbReference type="InterPro" id="IPR051042">
    <property type="entry name" value="Repro_Hormone_Insulin-like"/>
</dbReference>
<dbReference type="Proteomes" id="UP000234681">
    <property type="component" value="Chromosome 1"/>
</dbReference>
<dbReference type="InterPro" id="IPR017100">
    <property type="entry name" value="Insulin-like_pep_6"/>
</dbReference>
<keyword evidence="6" id="KW-1015">Disulfide bond</keyword>
<dbReference type="OrthoDB" id="9659760at2759"/>
<keyword evidence="4" id="KW-0165">Cleavage on pair of basic residues</keyword>
<dbReference type="PANTHER" id="PTHR12004:SF1">
    <property type="entry name" value="INSULIN-LIKE PEPTIDE INSL6"/>
    <property type="match status" value="1"/>
</dbReference>
<sequence>MKQLCCSCLLWLGLLLAPFSQEQEEVTSPTKLCGRDLLVEVIKLCGQNDWSRFSMEEQSPMTELVPQYTRKVKTFNPHRSSSSWGRFTNPGVSQKKATHTWESQSLPNYQLKKEELLPKTGVHSYHGGKPYVKSVKFQKKNTDKMSTFSGLFWGNHPQRKRRGFADKCCAIGCSKEELAVACLPFVDF</sequence>
<accession>A6I0V7</accession>
<dbReference type="OMA" id="SIACFPY"/>
<evidence type="ECO:0000313" key="10">
    <source>
        <dbReference type="EMBL" id="EDM13088.1"/>
    </source>
</evidence>
<keyword evidence="7" id="KW-0732">Signal</keyword>